<keyword evidence="5" id="KW-1185">Reference proteome</keyword>
<evidence type="ECO:0000259" key="3">
    <source>
        <dbReference type="Pfam" id="PF01464"/>
    </source>
</evidence>
<dbReference type="CDD" id="cd13401">
    <property type="entry name" value="Slt70-like"/>
    <property type="match status" value="1"/>
</dbReference>
<reference evidence="4" key="1">
    <citation type="submission" date="2017-08" db="EMBL/GenBank/DDBJ databases">
        <title>Complete Genome Sequence of Francisella noatunensis subsp. orientalis strain FNO190.</title>
        <authorList>
            <person name="Pereira F.L."/>
            <person name="Goncalves L.A."/>
            <person name="Guilherme T.C."/>
            <person name="Soares S.C."/>
            <person name="Dorella F.A."/>
            <person name="Carvalho A.F."/>
            <person name="Leibowitz M.P."/>
            <person name="Leal C.A.G."/>
            <person name="Azevedo V.A.C."/>
            <person name="Figueiredo H.C.P."/>
        </authorList>
    </citation>
    <scope>NUCLEOTIDE SEQUENCE</scope>
    <source>
        <strain evidence="4">FNO190</strain>
    </source>
</reference>
<dbReference type="InterPro" id="IPR023346">
    <property type="entry name" value="Lysozyme-like_dom_sf"/>
</dbReference>
<proteinExistence type="inferred from homology"/>
<feature type="domain" description="Transglycosylase SLT" evidence="3">
    <location>
        <begin position="507"/>
        <end position="621"/>
    </location>
</feature>
<name>A0ABM5U4W4_9GAMM</name>
<evidence type="ECO:0000313" key="5">
    <source>
        <dbReference type="Proteomes" id="UP000035930"/>
    </source>
</evidence>
<dbReference type="SUPFAM" id="SSF48435">
    <property type="entry name" value="Bacterial muramidases"/>
    <property type="match status" value="1"/>
</dbReference>
<keyword evidence="2" id="KW-0732">Signal</keyword>
<dbReference type="InterPro" id="IPR008258">
    <property type="entry name" value="Transglycosylase_SLT_dom_1"/>
</dbReference>
<dbReference type="Gene3D" id="1.25.20.10">
    <property type="entry name" value="Bacterial muramidases"/>
    <property type="match status" value="1"/>
</dbReference>
<dbReference type="PANTHER" id="PTHR37423:SF5">
    <property type="entry name" value="SOLUBLE LYTIC MUREIN TRANSGLYCOSYLASE"/>
    <property type="match status" value="1"/>
</dbReference>
<dbReference type="Pfam" id="PF01464">
    <property type="entry name" value="SLT"/>
    <property type="match status" value="1"/>
</dbReference>
<comment type="similarity">
    <text evidence="1">Belongs to the transglycosylase Slt family.</text>
</comment>
<evidence type="ECO:0000256" key="1">
    <source>
        <dbReference type="ARBA" id="ARBA00007734"/>
    </source>
</evidence>
<dbReference type="Proteomes" id="UP000035930">
    <property type="component" value="Chromosome"/>
</dbReference>
<dbReference type="Gene3D" id="1.10.530.10">
    <property type="match status" value="1"/>
</dbReference>
<evidence type="ECO:0000256" key="2">
    <source>
        <dbReference type="ARBA" id="ARBA00022729"/>
    </source>
</evidence>
<sequence>MGFIVNNVSISNKINFVYLEVLSKKKFIIGSIAFLSIGIGYSITNQQIQYSQQAIKALDKKDYKLYYYLKTKLKDTSIYPYLQCKEIAIDPVIFEIATIDDYLKENQNSYWSSQLRDDLANYYANKKDWQHFQKYYSGDLGISGKCWSMQAEYESGNKSKAINEYGELWQNRVYMPSACNDMQKYWDNSEDKSKEYLITKAYTLAFANKFDDSLWLLNTYVKNNKDYVNYISAWQNATKNPSNLDGFINRFHNYRNFDKIFINISTNLVKKNPEQYAKIWDSLKNKRYLSNEAKQQSISAIAVSFARSQSPQAKYWLARVDKRYLDTTAWEWLLRVDLYNENFKDYIQTYNQLPKKSQQDEAWRYWLAYSYEQVGQKAKADEIYVNLTKTPLDYYSFLASDKLDKPYNFGNDNADKLDSSEAKKLESEEAIQQAIDLYQIEQFKDSTSLWKWTIRNKLKNKDITQIKELARLAEDNKMYYAAIFNIAVIGKYNNIDMLFPKAFLDTVKKNVKEFGIDQDLVLSIMRKESLFDVEAGSWAGAKGLMQVTEPTAKFIAKKYKLPLIGDESESMASQIFIPENNIKLGTANLYFLEKLFDKNPVLGIAAYNAGPGNVAKWLNNKEVPTTIWIENIPFGETRHYVRKVLMYMIVYNNFVFKDKKNHISNFLDYKISDKQSFRK</sequence>
<dbReference type="PANTHER" id="PTHR37423">
    <property type="entry name" value="SOLUBLE LYTIC MUREIN TRANSGLYCOSYLASE-RELATED"/>
    <property type="match status" value="1"/>
</dbReference>
<evidence type="ECO:0000313" key="4">
    <source>
        <dbReference type="EMBL" id="AKN88307.1"/>
    </source>
</evidence>
<dbReference type="EMBL" id="CP011923">
    <property type="protein sequence ID" value="AKN88307.1"/>
    <property type="molecule type" value="Genomic_DNA"/>
</dbReference>
<accession>A0ABM5U4W4</accession>
<dbReference type="InterPro" id="IPR008939">
    <property type="entry name" value="Lytic_TGlycosylase_superhlx_U"/>
</dbReference>
<organism evidence="4 5">
    <name type="scientific">Francisella orientalis</name>
    <dbReference type="NCBI Taxonomy" id="299583"/>
    <lineage>
        <taxon>Bacteria</taxon>
        <taxon>Pseudomonadati</taxon>
        <taxon>Pseudomonadota</taxon>
        <taxon>Gammaproteobacteria</taxon>
        <taxon>Thiotrichales</taxon>
        <taxon>Francisellaceae</taxon>
        <taxon>Francisella</taxon>
    </lineage>
</organism>
<dbReference type="SUPFAM" id="SSF53955">
    <property type="entry name" value="Lysozyme-like"/>
    <property type="match status" value="1"/>
</dbReference>
<protein>
    <submittedName>
        <fullName evidence="4">Soluble lytic murein transglycosylase</fullName>
    </submittedName>
</protein>
<gene>
    <name evidence="4" type="primary">slt2</name>
    <name evidence="4" type="ORF">FNO190_0481</name>
</gene>